<protein>
    <recommendedName>
        <fullName evidence="2">HPt domain-containing protein</fullName>
    </recommendedName>
</protein>
<evidence type="ECO:0000313" key="4">
    <source>
        <dbReference type="Proteomes" id="UP000297647"/>
    </source>
</evidence>
<dbReference type="InterPro" id="IPR036641">
    <property type="entry name" value="HPT_dom_sf"/>
</dbReference>
<dbReference type="InterPro" id="IPR008207">
    <property type="entry name" value="Sig_transdc_His_kin_Hpt_dom"/>
</dbReference>
<dbReference type="AlphaFoldDB" id="A0A4Y9QM41"/>
<dbReference type="GO" id="GO:0004672">
    <property type="term" value="F:protein kinase activity"/>
    <property type="evidence" value="ECO:0007669"/>
    <property type="project" value="UniProtKB-ARBA"/>
</dbReference>
<dbReference type="RefSeq" id="WP_161971807.1">
    <property type="nucleotide sequence ID" value="NZ_SPSB01000004.1"/>
</dbReference>
<keyword evidence="4" id="KW-1185">Reference proteome</keyword>
<dbReference type="Gene3D" id="1.20.120.160">
    <property type="entry name" value="HPT domain"/>
    <property type="match status" value="1"/>
</dbReference>
<dbReference type="PROSITE" id="PS50894">
    <property type="entry name" value="HPT"/>
    <property type="match status" value="1"/>
</dbReference>
<sequence>MDYSFSYIDLSNVRSISRGDSTRVKKYIVQFQELISERLDLLNEALEAKDRVQIRQICHKMIPQLEFFGVKEVRLPISRLELEYETMPMEELHSFVQKIISRLSGALAEVQEFLKNQVD</sequence>
<dbReference type="EMBL" id="SPSB01000004">
    <property type="protein sequence ID" value="TFV93267.1"/>
    <property type="molecule type" value="Genomic_DNA"/>
</dbReference>
<evidence type="ECO:0000313" key="3">
    <source>
        <dbReference type="EMBL" id="TFV93267.1"/>
    </source>
</evidence>
<name>A0A4Y9QM41_9BACT</name>
<proteinExistence type="predicted"/>
<dbReference type="GO" id="GO:0000160">
    <property type="term" value="P:phosphorelay signal transduction system"/>
    <property type="evidence" value="ECO:0007669"/>
    <property type="project" value="InterPro"/>
</dbReference>
<feature type="modified residue" description="Phosphohistidine" evidence="1">
    <location>
        <position position="59"/>
    </location>
</feature>
<evidence type="ECO:0000256" key="1">
    <source>
        <dbReference type="PROSITE-ProRule" id="PRU00110"/>
    </source>
</evidence>
<dbReference type="SUPFAM" id="SSF47226">
    <property type="entry name" value="Histidine-containing phosphotransfer domain, HPT domain"/>
    <property type="match status" value="1"/>
</dbReference>
<organism evidence="3 4">
    <name type="scientific">Algoriphagus kandeliae</name>
    <dbReference type="NCBI Taxonomy" id="2562278"/>
    <lineage>
        <taxon>Bacteria</taxon>
        <taxon>Pseudomonadati</taxon>
        <taxon>Bacteroidota</taxon>
        <taxon>Cytophagia</taxon>
        <taxon>Cytophagales</taxon>
        <taxon>Cyclobacteriaceae</taxon>
        <taxon>Algoriphagus</taxon>
    </lineage>
</organism>
<dbReference type="Proteomes" id="UP000297647">
    <property type="component" value="Unassembled WGS sequence"/>
</dbReference>
<reference evidence="3 4" key="1">
    <citation type="submission" date="2019-03" db="EMBL/GenBank/DDBJ databases">
        <title>Algoriphagus sp. nov, a new strain isolated from root system soil of mangrove plant Kandelia.</title>
        <authorList>
            <person name="Yin Q."/>
            <person name="Wang K."/>
            <person name="Song Z."/>
        </authorList>
    </citation>
    <scope>NUCLEOTIDE SEQUENCE [LARGE SCALE GENOMIC DNA]</scope>
    <source>
        <strain evidence="3 4">XY-J91</strain>
    </source>
</reference>
<gene>
    <name evidence="3" type="ORF">E4S40_13490</name>
</gene>
<evidence type="ECO:0000259" key="2">
    <source>
        <dbReference type="PROSITE" id="PS50894"/>
    </source>
</evidence>
<comment type="caution">
    <text evidence="3">The sequence shown here is derived from an EMBL/GenBank/DDBJ whole genome shotgun (WGS) entry which is preliminary data.</text>
</comment>
<dbReference type="OrthoDB" id="7478530at2"/>
<keyword evidence="1" id="KW-0597">Phosphoprotein</keyword>
<feature type="domain" description="HPt" evidence="2">
    <location>
        <begin position="20"/>
        <end position="117"/>
    </location>
</feature>
<accession>A0A4Y9QM41</accession>